<keyword evidence="6 7" id="KW-0472">Membrane</keyword>
<dbReference type="GO" id="GO:0005886">
    <property type="term" value="C:plasma membrane"/>
    <property type="evidence" value="ECO:0007669"/>
    <property type="project" value="UniProtKB-SubCell"/>
</dbReference>
<feature type="domain" description="ABC transmembrane type-1" evidence="8">
    <location>
        <begin position="96"/>
        <end position="322"/>
    </location>
</feature>
<reference evidence="9" key="1">
    <citation type="submission" date="2020-02" db="EMBL/GenBank/DDBJ databases">
        <authorList>
            <person name="Meier V. D."/>
        </authorList>
    </citation>
    <scope>NUCLEOTIDE SEQUENCE</scope>
    <source>
        <strain evidence="9">AVDCRST_MAG19</strain>
    </source>
</reference>
<dbReference type="Gene3D" id="1.10.3720.10">
    <property type="entry name" value="MetI-like"/>
    <property type="match status" value="1"/>
</dbReference>
<proteinExistence type="inferred from homology"/>
<evidence type="ECO:0000256" key="5">
    <source>
        <dbReference type="ARBA" id="ARBA00022989"/>
    </source>
</evidence>
<dbReference type="EMBL" id="CADCWL010000001">
    <property type="protein sequence ID" value="CAA9541261.1"/>
    <property type="molecule type" value="Genomic_DNA"/>
</dbReference>
<keyword evidence="4 7" id="KW-0812">Transmembrane</keyword>
<gene>
    <name evidence="9" type="ORF">AVDCRST_MAG19-1525</name>
</gene>
<evidence type="ECO:0000313" key="9">
    <source>
        <dbReference type="EMBL" id="CAA9541261.1"/>
    </source>
</evidence>
<keyword evidence="3" id="KW-1003">Cell membrane</keyword>
<feature type="transmembrane region" description="Helical" evidence="7">
    <location>
        <begin position="305"/>
        <end position="329"/>
    </location>
</feature>
<accession>A0A6J4U7U1</accession>
<dbReference type="SUPFAM" id="SSF161098">
    <property type="entry name" value="MetI-like"/>
    <property type="match status" value="1"/>
</dbReference>
<dbReference type="Pfam" id="PF00528">
    <property type="entry name" value="BPD_transp_1"/>
    <property type="match status" value="1"/>
</dbReference>
<dbReference type="Pfam" id="PF19300">
    <property type="entry name" value="BPD_transp_1_N"/>
    <property type="match status" value="1"/>
</dbReference>
<dbReference type="CDD" id="cd06261">
    <property type="entry name" value="TM_PBP2"/>
    <property type="match status" value="1"/>
</dbReference>
<evidence type="ECO:0000256" key="6">
    <source>
        <dbReference type="ARBA" id="ARBA00023136"/>
    </source>
</evidence>
<feature type="transmembrane region" description="Helical" evidence="7">
    <location>
        <begin position="102"/>
        <end position="123"/>
    </location>
</feature>
<protein>
    <submittedName>
        <fullName evidence="9">Dipeptide transport system permease protein DppB</fullName>
    </submittedName>
</protein>
<evidence type="ECO:0000256" key="7">
    <source>
        <dbReference type="RuleBase" id="RU363032"/>
    </source>
</evidence>
<dbReference type="InterPro" id="IPR035906">
    <property type="entry name" value="MetI-like_sf"/>
</dbReference>
<evidence type="ECO:0000256" key="1">
    <source>
        <dbReference type="ARBA" id="ARBA00004651"/>
    </source>
</evidence>
<comment type="similarity">
    <text evidence="7">Belongs to the binding-protein-dependent transport system permease family.</text>
</comment>
<dbReference type="InterPro" id="IPR000515">
    <property type="entry name" value="MetI-like"/>
</dbReference>
<dbReference type="GO" id="GO:0071916">
    <property type="term" value="F:dipeptide transmembrane transporter activity"/>
    <property type="evidence" value="ECO:0007669"/>
    <property type="project" value="TreeGrafter"/>
</dbReference>
<organism evidence="9">
    <name type="scientific">uncultured Thermomicrobiales bacterium</name>
    <dbReference type="NCBI Taxonomy" id="1645740"/>
    <lineage>
        <taxon>Bacteria</taxon>
        <taxon>Pseudomonadati</taxon>
        <taxon>Thermomicrobiota</taxon>
        <taxon>Thermomicrobia</taxon>
        <taxon>Thermomicrobiales</taxon>
        <taxon>environmental samples</taxon>
    </lineage>
</organism>
<dbReference type="PANTHER" id="PTHR43163:SF6">
    <property type="entry name" value="DIPEPTIDE TRANSPORT SYSTEM PERMEASE PROTEIN DPPB-RELATED"/>
    <property type="match status" value="1"/>
</dbReference>
<feature type="transmembrane region" description="Helical" evidence="7">
    <location>
        <begin position="193"/>
        <end position="218"/>
    </location>
</feature>
<evidence type="ECO:0000256" key="4">
    <source>
        <dbReference type="ARBA" id="ARBA00022692"/>
    </source>
</evidence>
<evidence type="ECO:0000259" key="8">
    <source>
        <dbReference type="PROSITE" id="PS50928"/>
    </source>
</evidence>
<evidence type="ECO:0000256" key="2">
    <source>
        <dbReference type="ARBA" id="ARBA00022448"/>
    </source>
</evidence>
<name>A0A6J4U7U1_9BACT</name>
<dbReference type="InterPro" id="IPR045621">
    <property type="entry name" value="BPD_transp_1_N"/>
</dbReference>
<dbReference type="PROSITE" id="PS50928">
    <property type="entry name" value="ABC_TM1"/>
    <property type="match status" value="1"/>
</dbReference>
<keyword evidence="2 7" id="KW-0813">Transport</keyword>
<feature type="transmembrane region" description="Helical" evidence="7">
    <location>
        <begin position="135"/>
        <end position="156"/>
    </location>
</feature>
<evidence type="ECO:0000256" key="3">
    <source>
        <dbReference type="ARBA" id="ARBA00022475"/>
    </source>
</evidence>
<sequence>MLLRLVVRRLLFLVVVLFGLSIITFGLSHVVPGDPARLMAGPRASSSAVDKIRERYGLNDPLPVQYVAYVQGVVRLDFGDSFTSRRPVRDDLARYLPATIELALAAFLLSTLVGVPLGVLSAVKRDRWPDHLARFVSISGLALPVFWLALMAQFVFFGRLGWLPDGERLPVGTDPPRAITSLYTLDAALTGNWAVLGTALSHLLLPVVVLAYGSLAVITRMVRGGMLEVLGQDYVRTARAKGIAQRGVVVRHALKNALLPTVTSLGLQVGLLLSGTFLVEIVFSWPGIGRYAVEAIQRLDYNATMATTLLIAVVFVLVNLLVDVLYLFLDPRISYS</sequence>
<dbReference type="AlphaFoldDB" id="A0A6J4U7U1"/>
<feature type="transmembrane region" description="Helical" evidence="7">
    <location>
        <begin position="265"/>
        <end position="285"/>
    </location>
</feature>
<comment type="subcellular location">
    <subcellularLocation>
        <location evidence="1 7">Cell membrane</location>
        <topology evidence="1 7">Multi-pass membrane protein</topology>
    </subcellularLocation>
</comment>
<dbReference type="PANTHER" id="PTHR43163">
    <property type="entry name" value="DIPEPTIDE TRANSPORT SYSTEM PERMEASE PROTEIN DPPB-RELATED"/>
    <property type="match status" value="1"/>
</dbReference>
<keyword evidence="5 7" id="KW-1133">Transmembrane helix</keyword>